<evidence type="ECO:0000313" key="4">
    <source>
        <dbReference type="Proteomes" id="UP001168540"/>
    </source>
</evidence>
<accession>A0ABT7XM67</accession>
<protein>
    <submittedName>
        <fullName evidence="3">Uncharacterized protein</fullName>
    </submittedName>
</protein>
<dbReference type="SUPFAM" id="SSF56925">
    <property type="entry name" value="OMPA-like"/>
    <property type="match status" value="1"/>
</dbReference>
<gene>
    <name evidence="3" type="ORF">QU481_07280</name>
</gene>
<evidence type="ECO:0000313" key="3">
    <source>
        <dbReference type="EMBL" id="MDN0074694.1"/>
    </source>
</evidence>
<keyword evidence="4" id="KW-1185">Reference proteome</keyword>
<comment type="subcellular location">
    <subcellularLocation>
        <location evidence="1">Cell outer membrane</location>
    </subcellularLocation>
</comment>
<keyword evidence="2" id="KW-0732">Signal</keyword>
<proteinExistence type="predicted"/>
<dbReference type="EMBL" id="JAUEDK010000009">
    <property type="protein sequence ID" value="MDN0074694.1"/>
    <property type="molecule type" value="Genomic_DNA"/>
</dbReference>
<feature type="signal peptide" evidence="2">
    <location>
        <begin position="1"/>
        <end position="24"/>
    </location>
</feature>
<dbReference type="RefSeq" id="WP_289829268.1">
    <property type="nucleotide sequence ID" value="NZ_JAUEDK010000009.1"/>
</dbReference>
<dbReference type="Gene3D" id="2.40.160.20">
    <property type="match status" value="1"/>
</dbReference>
<feature type="chain" id="PRO_5045054857" evidence="2">
    <location>
        <begin position="25"/>
        <end position="324"/>
    </location>
</feature>
<dbReference type="Proteomes" id="UP001168540">
    <property type="component" value="Unassembled WGS sequence"/>
</dbReference>
<sequence length="324" mass="35517">MRYGHIRRAAVATMLMGLATGTHADEFTLSAGAMDSKEPEGHSYAWMLSYQTPLTEHIAASVTWSNEGHVPGHHRDGHSAQLWWRSSPLWDRLVLSAGVGPYHYFDTTMAANGVGYSDDHGVAVLYSAAATYYPDSKWLYQLRLNRVQGGGGITTNSIQLGLGYQLTPDGLDSGSWQSGKSNNEVTLLAGQTIVNSFKSETGVAKSLEYRYSLSPVVKLSGAWINEGDTRLTRRNGGALQAWLEPEFFDKKLTLGVGGGIYAAFDRYQTDQVSGSSGREISGIVTLTASYGITDHLRARIHWHRIVTDYSRDSDIILLGLGYQF</sequence>
<dbReference type="InterPro" id="IPR011250">
    <property type="entry name" value="OMP/PagP_B-barrel"/>
</dbReference>
<evidence type="ECO:0000256" key="1">
    <source>
        <dbReference type="ARBA" id="ARBA00004442"/>
    </source>
</evidence>
<name>A0ABT7XM67_9NEIS</name>
<comment type="caution">
    <text evidence="3">The sequence shown here is derived from an EMBL/GenBank/DDBJ whole genome shotgun (WGS) entry which is preliminary data.</text>
</comment>
<organism evidence="3 4">
    <name type="scientific">Crenobacter oryzisoli</name>
    <dbReference type="NCBI Taxonomy" id="3056844"/>
    <lineage>
        <taxon>Bacteria</taxon>
        <taxon>Pseudomonadati</taxon>
        <taxon>Pseudomonadota</taxon>
        <taxon>Betaproteobacteria</taxon>
        <taxon>Neisseriales</taxon>
        <taxon>Neisseriaceae</taxon>
        <taxon>Crenobacter</taxon>
    </lineage>
</organism>
<reference evidence="3" key="1">
    <citation type="submission" date="2023-06" db="EMBL/GenBank/DDBJ databases">
        <authorList>
            <person name="Zhang S."/>
        </authorList>
    </citation>
    <scope>NUCLEOTIDE SEQUENCE</scope>
    <source>
        <strain evidence="3">SG2303</strain>
    </source>
</reference>
<evidence type="ECO:0000256" key="2">
    <source>
        <dbReference type="SAM" id="SignalP"/>
    </source>
</evidence>